<dbReference type="PANTHER" id="PTHR11851">
    <property type="entry name" value="METALLOPROTEASE"/>
    <property type="match status" value="1"/>
</dbReference>
<dbReference type="Gene3D" id="3.30.830.10">
    <property type="entry name" value="Metalloenzyme, LuxS/M16 peptidase-like"/>
    <property type="match status" value="2"/>
</dbReference>
<evidence type="ECO:0000313" key="3">
    <source>
        <dbReference type="EMBL" id="TMQ54326.1"/>
    </source>
</evidence>
<organism evidence="3 4">
    <name type="scientific">Eiseniibacteriota bacterium</name>
    <dbReference type="NCBI Taxonomy" id="2212470"/>
    <lineage>
        <taxon>Bacteria</taxon>
        <taxon>Candidatus Eiseniibacteriota</taxon>
    </lineage>
</organism>
<sequence>IEQNGGRGVNAFTSNDATVYFYSLPSNRFELWALMEGGRMAHPVFREFYKERDVVYEERRLRYESSPTGRLFLEFVTAAFQAHPYGFGGIGFPSDLKSFSRTEGEEFYRRNYVAKNMCVAVVGDVKEEEAKASAERYWSDLSDAQAPPPLDTVEPEQKAERRVILEDPAQPFIFIGWHCPAATDPTFPAYQALGSLLGGGDFARLNKRLVKEKKIAVEVQATPGFPGQKYPNLFILVVVPAAGQDPLAVEKEVYAALDSVRSTGFTEEELDGYKVRTRAQKIGIAESNSSLALELAQTQEIMGDWREWFRDIERVQALKVDDLTRAMGRTLVKSNRTVGMIVHAASESPAGGGR</sequence>
<reference evidence="3 4" key="1">
    <citation type="journal article" date="2019" name="Nat. Microbiol.">
        <title>Mediterranean grassland soil C-N compound turnover is dependent on rainfall and depth, and is mediated by genomically divergent microorganisms.</title>
        <authorList>
            <person name="Diamond S."/>
            <person name="Andeer P.F."/>
            <person name="Li Z."/>
            <person name="Crits-Christoph A."/>
            <person name="Burstein D."/>
            <person name="Anantharaman K."/>
            <person name="Lane K.R."/>
            <person name="Thomas B.C."/>
            <person name="Pan C."/>
            <person name="Northen T.R."/>
            <person name="Banfield J.F."/>
        </authorList>
    </citation>
    <scope>NUCLEOTIDE SEQUENCE [LARGE SCALE GENOMIC DNA]</scope>
    <source>
        <strain evidence="3">WS_2</strain>
    </source>
</reference>
<feature type="non-terminal residue" evidence="3">
    <location>
        <position position="1"/>
    </location>
</feature>
<feature type="domain" description="Peptidase M16 C-terminal" evidence="2">
    <location>
        <begin position="99"/>
        <end position="274"/>
    </location>
</feature>
<dbReference type="SUPFAM" id="SSF63411">
    <property type="entry name" value="LuxS/MPP-like metallohydrolase"/>
    <property type="match status" value="2"/>
</dbReference>
<dbReference type="AlphaFoldDB" id="A0A538SSH4"/>
<evidence type="ECO:0000313" key="4">
    <source>
        <dbReference type="Proteomes" id="UP000317716"/>
    </source>
</evidence>
<accession>A0A538SSH4</accession>
<comment type="similarity">
    <text evidence="1">Belongs to the peptidase M16 family.</text>
</comment>
<dbReference type="Proteomes" id="UP000317716">
    <property type="component" value="Unassembled WGS sequence"/>
</dbReference>
<dbReference type="InterPro" id="IPR007863">
    <property type="entry name" value="Peptidase_M16_C"/>
</dbReference>
<gene>
    <name evidence="3" type="ORF">E6K72_07875</name>
</gene>
<protein>
    <submittedName>
        <fullName evidence="3">Insulinase family protein</fullName>
    </submittedName>
</protein>
<name>A0A538SSH4_UNCEI</name>
<proteinExistence type="inferred from homology"/>
<comment type="caution">
    <text evidence="3">The sequence shown here is derived from an EMBL/GenBank/DDBJ whole genome shotgun (WGS) entry which is preliminary data.</text>
</comment>
<dbReference type="GO" id="GO:0046872">
    <property type="term" value="F:metal ion binding"/>
    <property type="evidence" value="ECO:0007669"/>
    <property type="project" value="InterPro"/>
</dbReference>
<dbReference type="EMBL" id="VBOS01000275">
    <property type="protein sequence ID" value="TMQ54326.1"/>
    <property type="molecule type" value="Genomic_DNA"/>
</dbReference>
<dbReference type="Pfam" id="PF05193">
    <property type="entry name" value="Peptidase_M16_C"/>
    <property type="match status" value="1"/>
</dbReference>
<evidence type="ECO:0000259" key="2">
    <source>
        <dbReference type="Pfam" id="PF05193"/>
    </source>
</evidence>
<dbReference type="PANTHER" id="PTHR11851:SF49">
    <property type="entry name" value="MITOCHONDRIAL-PROCESSING PEPTIDASE SUBUNIT ALPHA"/>
    <property type="match status" value="1"/>
</dbReference>
<dbReference type="InterPro" id="IPR011249">
    <property type="entry name" value="Metalloenz_LuxS/M16"/>
</dbReference>
<dbReference type="InterPro" id="IPR050361">
    <property type="entry name" value="MPP/UQCRC_Complex"/>
</dbReference>
<evidence type="ECO:0000256" key="1">
    <source>
        <dbReference type="ARBA" id="ARBA00007261"/>
    </source>
</evidence>